<organism evidence="1 2">
    <name type="scientific">Tenacibaculum geojense</name>
    <dbReference type="NCBI Taxonomy" id="915352"/>
    <lineage>
        <taxon>Bacteria</taxon>
        <taxon>Pseudomonadati</taxon>
        <taxon>Bacteroidota</taxon>
        <taxon>Flavobacteriia</taxon>
        <taxon>Flavobacteriales</taxon>
        <taxon>Flavobacteriaceae</taxon>
        <taxon>Tenacibaculum</taxon>
    </lineage>
</organism>
<accession>A0ABW3JMV1</accession>
<reference evidence="2" key="1">
    <citation type="journal article" date="2019" name="Int. J. Syst. Evol. Microbiol.">
        <title>The Global Catalogue of Microorganisms (GCM) 10K type strain sequencing project: providing services to taxonomists for standard genome sequencing and annotation.</title>
        <authorList>
            <consortium name="The Broad Institute Genomics Platform"/>
            <consortium name="The Broad Institute Genome Sequencing Center for Infectious Disease"/>
            <person name="Wu L."/>
            <person name="Ma J."/>
        </authorList>
    </citation>
    <scope>NUCLEOTIDE SEQUENCE [LARGE SCALE GENOMIC DNA]</scope>
    <source>
        <strain evidence="2">CCUG 60527</strain>
    </source>
</reference>
<keyword evidence="2" id="KW-1185">Reference proteome</keyword>
<sequence length="250" mass="30148">MKKLKHPYQIPSSEKRTDIRILPFEENAVRYEYCFIIMNPFYKKRQPIKDFDKNKTEWIEGDKLSINKKYEKFTWTELINETGITDIKELIHCLYVSHHNYISKYQKIKTKVWESFQKAVDKNQLIPNSDSHLSILLIDPILNALKKLNYENIKLYDVFQNDILNTTINELLNKNSEFPSEFRLLTEDKKLLFFQEYEHYQTFIYSTDLKLLNSFLDLTQLEGFFATDKTTLLWNEIEYKDEAITRIEPW</sequence>
<proteinExistence type="predicted"/>
<protein>
    <submittedName>
        <fullName evidence="1">Uncharacterized protein</fullName>
    </submittedName>
</protein>
<evidence type="ECO:0000313" key="2">
    <source>
        <dbReference type="Proteomes" id="UP001597062"/>
    </source>
</evidence>
<evidence type="ECO:0000313" key="1">
    <source>
        <dbReference type="EMBL" id="MFD0991669.1"/>
    </source>
</evidence>
<comment type="caution">
    <text evidence="1">The sequence shown here is derived from an EMBL/GenBank/DDBJ whole genome shotgun (WGS) entry which is preliminary data.</text>
</comment>
<name>A0ABW3JMV1_9FLAO</name>
<dbReference type="EMBL" id="JBHTJR010000007">
    <property type="protein sequence ID" value="MFD0991669.1"/>
    <property type="molecule type" value="Genomic_DNA"/>
</dbReference>
<dbReference type="RefSeq" id="WP_386104191.1">
    <property type="nucleotide sequence ID" value="NZ_JBHTJR010000007.1"/>
</dbReference>
<dbReference type="Proteomes" id="UP001597062">
    <property type="component" value="Unassembled WGS sequence"/>
</dbReference>
<gene>
    <name evidence="1" type="ORF">ACFQ1U_00480</name>
</gene>